<comment type="caution">
    <text evidence="2">The sequence shown here is derived from an EMBL/GenBank/DDBJ whole genome shotgun (WGS) entry which is preliminary data.</text>
</comment>
<feature type="compositionally biased region" description="Basic residues" evidence="1">
    <location>
        <begin position="201"/>
        <end position="213"/>
    </location>
</feature>
<reference evidence="2 3" key="1">
    <citation type="submission" date="2024-09" db="EMBL/GenBank/DDBJ databases">
        <authorList>
            <person name="Sun Q."/>
            <person name="Mori K."/>
        </authorList>
    </citation>
    <scope>NUCLEOTIDE SEQUENCE [LARGE SCALE GENOMIC DNA]</scope>
    <source>
        <strain evidence="2 3">CCM 3426</strain>
    </source>
</reference>
<protein>
    <submittedName>
        <fullName evidence="2">Uncharacterized protein</fullName>
    </submittedName>
</protein>
<evidence type="ECO:0000313" key="2">
    <source>
        <dbReference type="EMBL" id="MFB9202062.1"/>
    </source>
</evidence>
<evidence type="ECO:0000313" key="3">
    <source>
        <dbReference type="Proteomes" id="UP001589647"/>
    </source>
</evidence>
<dbReference type="RefSeq" id="WP_229823878.1">
    <property type="nucleotide sequence ID" value="NZ_BMRC01000004.1"/>
</dbReference>
<proteinExistence type="predicted"/>
<accession>A0ABV5IC21</accession>
<keyword evidence="3" id="KW-1185">Reference proteome</keyword>
<feature type="region of interest" description="Disordered" evidence="1">
    <location>
        <begin position="179"/>
        <end position="219"/>
    </location>
</feature>
<dbReference type="Proteomes" id="UP001589647">
    <property type="component" value="Unassembled WGS sequence"/>
</dbReference>
<evidence type="ECO:0000256" key="1">
    <source>
        <dbReference type="SAM" id="MobiDB-lite"/>
    </source>
</evidence>
<dbReference type="EMBL" id="JBHMEI010000006">
    <property type="protein sequence ID" value="MFB9202062.1"/>
    <property type="molecule type" value="Genomic_DNA"/>
</dbReference>
<name>A0ABV5IC21_9ACTN</name>
<sequence>MDGARADGEGPASPPILPDAATWVLPDLALLRAGRIEAGRLHPLVAAALVPGRPPDAGPPGHWSENGPRIVECGGALHRVALVNGMLVALDHDATEIRREKLLADLTGTPSPCVQLIEATHRSPECLLDVRARLEHGDAAGAQATLDGLLGPGARLPEGELRDVLEEAARRRIDHGLFRAGLGPGAAERPERRSAEAASKASRKGSRTGRARPRQATSA</sequence>
<gene>
    <name evidence="2" type="ORF">ACFFV7_12755</name>
</gene>
<organism evidence="2 3">
    <name type="scientific">Nonomuraea spiralis</name>
    <dbReference type="NCBI Taxonomy" id="46182"/>
    <lineage>
        <taxon>Bacteria</taxon>
        <taxon>Bacillati</taxon>
        <taxon>Actinomycetota</taxon>
        <taxon>Actinomycetes</taxon>
        <taxon>Streptosporangiales</taxon>
        <taxon>Streptosporangiaceae</taxon>
        <taxon>Nonomuraea</taxon>
    </lineage>
</organism>